<dbReference type="PANTHER" id="PTHR42718">
    <property type="entry name" value="MAJOR FACILITATOR SUPERFAMILY MULTIDRUG TRANSPORTER MFSC"/>
    <property type="match status" value="1"/>
</dbReference>
<gene>
    <name evidence="6" type="ORF">AAF712_007034</name>
</gene>
<evidence type="ECO:0000313" key="6">
    <source>
        <dbReference type="EMBL" id="KAL0065908.1"/>
    </source>
</evidence>
<keyword evidence="5" id="KW-0472">Membrane</keyword>
<accession>A0ABR2ZX27</accession>
<reference evidence="6 7" key="1">
    <citation type="submission" date="2024-05" db="EMBL/GenBank/DDBJ databases">
        <title>A draft genome resource for the thread blight pathogen Marasmius tenuissimus strain MS-2.</title>
        <authorList>
            <person name="Yulfo-Soto G.E."/>
            <person name="Baruah I.K."/>
            <person name="Amoako-Attah I."/>
            <person name="Bukari Y."/>
            <person name="Meinhardt L.W."/>
            <person name="Bailey B.A."/>
            <person name="Cohen S.P."/>
        </authorList>
    </citation>
    <scope>NUCLEOTIDE SEQUENCE [LARGE SCALE GENOMIC DNA]</scope>
    <source>
        <strain evidence="6 7">MS-2</strain>
    </source>
</reference>
<name>A0ABR2ZX27_9AGAR</name>
<evidence type="ECO:0000256" key="2">
    <source>
        <dbReference type="ARBA" id="ARBA00022448"/>
    </source>
</evidence>
<evidence type="ECO:0000256" key="1">
    <source>
        <dbReference type="ARBA" id="ARBA00004141"/>
    </source>
</evidence>
<keyword evidence="2" id="KW-0813">Transport</keyword>
<evidence type="ECO:0000313" key="7">
    <source>
        <dbReference type="Proteomes" id="UP001437256"/>
    </source>
</evidence>
<dbReference type="PANTHER" id="PTHR42718:SF9">
    <property type="entry name" value="MAJOR FACILITATOR SUPERFAMILY MULTIDRUG TRANSPORTER MFSC"/>
    <property type="match status" value="1"/>
</dbReference>
<comment type="caution">
    <text evidence="6">The sequence shown here is derived from an EMBL/GenBank/DDBJ whole genome shotgun (WGS) entry which is preliminary data.</text>
</comment>
<evidence type="ECO:0000256" key="5">
    <source>
        <dbReference type="ARBA" id="ARBA00023136"/>
    </source>
</evidence>
<evidence type="ECO:0000256" key="4">
    <source>
        <dbReference type="ARBA" id="ARBA00022989"/>
    </source>
</evidence>
<dbReference type="InterPro" id="IPR036259">
    <property type="entry name" value="MFS_trans_sf"/>
</dbReference>
<keyword evidence="4" id="KW-1133">Transmembrane helix</keyword>
<sequence length="195" mass="20971">MGESNEQAHPQNGEGGIQEHSPGFWRSFLIIAACTLTMISNVSVIACKLLDCSEPISSPSLLSHWTVSQQHECFNRAALDRKGASYGPSGLTMGGVGDMLLARFVWNSNAERIRGCLLLLFGRLADLHGRKKAFLAGSMWLVAFTLSCGFARGQKSGFIFVSVSEPFLDRQTLNVLRGMQGAGAAATIPAAVRPE</sequence>
<comment type="subcellular location">
    <subcellularLocation>
        <location evidence="1">Membrane</location>
        <topology evidence="1">Multi-pass membrane protein</topology>
    </subcellularLocation>
</comment>
<protein>
    <submittedName>
        <fullName evidence="6">Uncharacterized protein</fullName>
    </submittedName>
</protein>
<dbReference type="Gene3D" id="1.20.1720.10">
    <property type="entry name" value="Multidrug resistance protein D"/>
    <property type="match status" value="1"/>
</dbReference>
<keyword evidence="3" id="KW-0812">Transmembrane</keyword>
<organism evidence="6 7">
    <name type="scientific">Marasmius tenuissimus</name>
    <dbReference type="NCBI Taxonomy" id="585030"/>
    <lineage>
        <taxon>Eukaryota</taxon>
        <taxon>Fungi</taxon>
        <taxon>Dikarya</taxon>
        <taxon>Basidiomycota</taxon>
        <taxon>Agaricomycotina</taxon>
        <taxon>Agaricomycetes</taxon>
        <taxon>Agaricomycetidae</taxon>
        <taxon>Agaricales</taxon>
        <taxon>Marasmiineae</taxon>
        <taxon>Marasmiaceae</taxon>
        <taxon>Marasmius</taxon>
    </lineage>
</organism>
<proteinExistence type="predicted"/>
<dbReference type="Proteomes" id="UP001437256">
    <property type="component" value="Unassembled WGS sequence"/>
</dbReference>
<dbReference type="EMBL" id="JBBXMP010000041">
    <property type="protein sequence ID" value="KAL0065908.1"/>
    <property type="molecule type" value="Genomic_DNA"/>
</dbReference>
<keyword evidence="7" id="KW-1185">Reference proteome</keyword>
<evidence type="ECO:0000256" key="3">
    <source>
        <dbReference type="ARBA" id="ARBA00022692"/>
    </source>
</evidence>
<dbReference type="SUPFAM" id="SSF103473">
    <property type="entry name" value="MFS general substrate transporter"/>
    <property type="match status" value="1"/>
</dbReference>